<sequence length="233" mass="25527">MTFGSVSDRNISAKVADELRDAIQNGRLEPGERLVERKLADSLGVSHIPVREALAKLSEEGLVERTPRRGARVASLTDKELQEITGLRIVLEQYVARSVQQSWTPKSDQTLRRIVRQMIAAAEKEQVESMFALDSRFHETLWELADNRTLLTTVSQLRSRINGFLRAANGSLAADELVAHARSHEALIDALASGDPARAEAAMADHVQIAAHRINAVSHANDADADRAADPAV</sequence>
<comment type="caution">
    <text evidence="5">The sequence shown here is derived from an EMBL/GenBank/DDBJ whole genome shotgun (WGS) entry which is preliminary data.</text>
</comment>
<dbReference type="RefSeq" id="WP_179702425.1">
    <property type="nucleotide sequence ID" value="NZ_BAAAHA010000002.1"/>
</dbReference>
<dbReference type="PROSITE" id="PS50949">
    <property type="entry name" value="HTH_GNTR"/>
    <property type="match status" value="1"/>
</dbReference>
<keyword evidence="3" id="KW-0804">Transcription</keyword>
<name>A0A853DT39_9MICO</name>
<evidence type="ECO:0000256" key="2">
    <source>
        <dbReference type="ARBA" id="ARBA00023125"/>
    </source>
</evidence>
<dbReference type="Gene3D" id="1.10.10.10">
    <property type="entry name" value="Winged helix-like DNA-binding domain superfamily/Winged helix DNA-binding domain"/>
    <property type="match status" value="1"/>
</dbReference>
<dbReference type="InterPro" id="IPR011711">
    <property type="entry name" value="GntR_C"/>
</dbReference>
<dbReference type="InterPro" id="IPR036388">
    <property type="entry name" value="WH-like_DNA-bd_sf"/>
</dbReference>
<dbReference type="InterPro" id="IPR000524">
    <property type="entry name" value="Tscrpt_reg_HTH_GntR"/>
</dbReference>
<dbReference type="SMART" id="SM00895">
    <property type="entry name" value="FCD"/>
    <property type="match status" value="1"/>
</dbReference>
<dbReference type="GO" id="GO:0003677">
    <property type="term" value="F:DNA binding"/>
    <property type="evidence" value="ECO:0007669"/>
    <property type="project" value="UniProtKB-KW"/>
</dbReference>
<evidence type="ECO:0000313" key="6">
    <source>
        <dbReference type="Proteomes" id="UP000521075"/>
    </source>
</evidence>
<keyword evidence="1" id="KW-0805">Transcription regulation</keyword>
<keyword evidence="2 5" id="KW-0238">DNA-binding</keyword>
<dbReference type="Proteomes" id="UP000521075">
    <property type="component" value="Unassembled WGS sequence"/>
</dbReference>
<dbReference type="SUPFAM" id="SSF48008">
    <property type="entry name" value="GntR ligand-binding domain-like"/>
    <property type="match status" value="1"/>
</dbReference>
<protein>
    <submittedName>
        <fullName evidence="5">DNA-binding GntR family transcriptional regulator</fullName>
    </submittedName>
</protein>
<gene>
    <name evidence="5" type="ORF">HNR14_004073</name>
</gene>
<keyword evidence="6" id="KW-1185">Reference proteome</keyword>
<dbReference type="SMART" id="SM00345">
    <property type="entry name" value="HTH_GNTR"/>
    <property type="match status" value="1"/>
</dbReference>
<evidence type="ECO:0000259" key="4">
    <source>
        <dbReference type="PROSITE" id="PS50949"/>
    </source>
</evidence>
<evidence type="ECO:0000256" key="3">
    <source>
        <dbReference type="ARBA" id="ARBA00023163"/>
    </source>
</evidence>
<dbReference type="CDD" id="cd07377">
    <property type="entry name" value="WHTH_GntR"/>
    <property type="match status" value="1"/>
</dbReference>
<dbReference type="Gene3D" id="1.20.120.530">
    <property type="entry name" value="GntR ligand-binding domain-like"/>
    <property type="match status" value="1"/>
</dbReference>
<dbReference type="GO" id="GO:0003700">
    <property type="term" value="F:DNA-binding transcription factor activity"/>
    <property type="evidence" value="ECO:0007669"/>
    <property type="project" value="InterPro"/>
</dbReference>
<reference evidence="5 6" key="1">
    <citation type="submission" date="2020-07" db="EMBL/GenBank/DDBJ databases">
        <title>Sequencing the genomes of 1000 actinobacteria strains.</title>
        <authorList>
            <person name="Klenk H.-P."/>
        </authorList>
    </citation>
    <scope>NUCLEOTIDE SEQUENCE [LARGE SCALE GENOMIC DNA]</scope>
    <source>
        <strain evidence="5 6">DSM 15166</strain>
    </source>
</reference>
<dbReference type="PANTHER" id="PTHR43537">
    <property type="entry name" value="TRANSCRIPTIONAL REGULATOR, GNTR FAMILY"/>
    <property type="match status" value="1"/>
</dbReference>
<accession>A0A853DT39</accession>
<dbReference type="PANTHER" id="PTHR43537:SF24">
    <property type="entry name" value="GLUCONATE OPERON TRANSCRIPTIONAL REPRESSOR"/>
    <property type="match status" value="1"/>
</dbReference>
<dbReference type="InterPro" id="IPR036390">
    <property type="entry name" value="WH_DNA-bd_sf"/>
</dbReference>
<dbReference type="SUPFAM" id="SSF46785">
    <property type="entry name" value="Winged helix' DNA-binding domain"/>
    <property type="match status" value="1"/>
</dbReference>
<organism evidence="5 6">
    <name type="scientific">Leifsonia naganoensis</name>
    <dbReference type="NCBI Taxonomy" id="150025"/>
    <lineage>
        <taxon>Bacteria</taxon>
        <taxon>Bacillati</taxon>
        <taxon>Actinomycetota</taxon>
        <taxon>Actinomycetes</taxon>
        <taxon>Micrococcales</taxon>
        <taxon>Microbacteriaceae</taxon>
        <taxon>Leifsonia</taxon>
    </lineage>
</organism>
<dbReference type="InterPro" id="IPR008920">
    <property type="entry name" value="TF_FadR/GntR_C"/>
</dbReference>
<dbReference type="AlphaFoldDB" id="A0A853DT39"/>
<dbReference type="Pfam" id="PF07729">
    <property type="entry name" value="FCD"/>
    <property type="match status" value="1"/>
</dbReference>
<proteinExistence type="predicted"/>
<dbReference type="EMBL" id="JACCHJ010000001">
    <property type="protein sequence ID" value="NYK12192.1"/>
    <property type="molecule type" value="Genomic_DNA"/>
</dbReference>
<evidence type="ECO:0000313" key="5">
    <source>
        <dbReference type="EMBL" id="NYK12192.1"/>
    </source>
</evidence>
<feature type="domain" description="HTH gntR-type" evidence="4">
    <location>
        <begin position="9"/>
        <end position="76"/>
    </location>
</feature>
<dbReference type="Pfam" id="PF00392">
    <property type="entry name" value="GntR"/>
    <property type="match status" value="1"/>
</dbReference>
<evidence type="ECO:0000256" key="1">
    <source>
        <dbReference type="ARBA" id="ARBA00023015"/>
    </source>
</evidence>